<evidence type="ECO:0000259" key="7">
    <source>
        <dbReference type="Pfam" id="PF00933"/>
    </source>
</evidence>
<dbReference type="CAZy" id="GH3">
    <property type="family name" value="Glycoside Hydrolase Family 3"/>
</dbReference>
<evidence type="ECO:0000313" key="8">
    <source>
        <dbReference type="EMBL" id="ACF47174.1"/>
    </source>
</evidence>
<keyword evidence="5 8" id="KW-0326">Glycosidase</keyword>
<dbReference type="InterPro" id="IPR036962">
    <property type="entry name" value="Glyco_hydro_3_N_sf"/>
</dbReference>
<dbReference type="HOGENOM" id="CLU_008392_0_3_10"/>
<evidence type="ECO:0000256" key="5">
    <source>
        <dbReference type="ARBA" id="ARBA00023295"/>
    </source>
</evidence>
<evidence type="ECO:0000256" key="1">
    <source>
        <dbReference type="ARBA" id="ARBA00001231"/>
    </source>
</evidence>
<evidence type="ECO:0000256" key="2">
    <source>
        <dbReference type="ARBA" id="ARBA00005336"/>
    </source>
</evidence>
<sequence>MKKKALLSLLVLLITNILSACASNQQAEDGIDAKIGRMIMVGFRGMSIEEAPWISDDIASKRIGGVILFDYDVPSASTTRNIASPGQLAALTRQLQECSPEPLLIAIDQEGGRVSRLKPSRGFPESVSAAHLGAVNDPDSTLRSAATTAATLQSMHINLNFAPVADVNINPDNPVIGRLERSFSSDPAIVALHAAATVQAMHEAGIHTALKHFPGHGSSTTDTHKDFTDVTTTWTPKELDPYRALIKEGYRDFIMTAHVFNAQLDPDYPATLSQKTITGMLRDSLGFRGAVISDDMQMQAIAAHYGLETAIRLALDAGVDILLFANNSTYDPDIGRKTFTIIKTLVDNGTISRKRIEESWERINTMQHNLLPAEQ</sequence>
<dbReference type="InterPro" id="IPR017853">
    <property type="entry name" value="GH"/>
</dbReference>
<dbReference type="GO" id="GO:0005975">
    <property type="term" value="P:carbohydrate metabolic process"/>
    <property type="evidence" value="ECO:0007669"/>
    <property type="project" value="InterPro"/>
</dbReference>
<name>B4S672_PROA2</name>
<dbReference type="STRING" id="290512.Paes_2172"/>
<dbReference type="PANTHER" id="PTHR30480:SF13">
    <property type="entry name" value="BETA-HEXOSAMINIDASE"/>
    <property type="match status" value="1"/>
</dbReference>
<feature type="chain" id="PRO_5002825775" description="beta-N-acetylhexosaminidase" evidence="6">
    <location>
        <begin position="23"/>
        <end position="375"/>
    </location>
</feature>
<dbReference type="InterPro" id="IPR050226">
    <property type="entry name" value="NagZ_Beta-hexosaminidase"/>
</dbReference>
<dbReference type="PROSITE" id="PS51257">
    <property type="entry name" value="PROKAR_LIPOPROTEIN"/>
    <property type="match status" value="1"/>
</dbReference>
<evidence type="ECO:0000313" key="9">
    <source>
        <dbReference type="Proteomes" id="UP000002725"/>
    </source>
</evidence>
<gene>
    <name evidence="8" type="ordered locus">Paes_2172</name>
</gene>
<feature type="signal peptide" evidence="6">
    <location>
        <begin position="1"/>
        <end position="22"/>
    </location>
</feature>
<dbReference type="KEGG" id="paa:Paes_2172"/>
<dbReference type="Proteomes" id="UP000002725">
    <property type="component" value="Chromosome"/>
</dbReference>
<dbReference type="AlphaFoldDB" id="B4S672"/>
<dbReference type="GO" id="GO:0009254">
    <property type="term" value="P:peptidoglycan turnover"/>
    <property type="evidence" value="ECO:0007669"/>
    <property type="project" value="TreeGrafter"/>
</dbReference>
<evidence type="ECO:0000256" key="3">
    <source>
        <dbReference type="ARBA" id="ARBA00012663"/>
    </source>
</evidence>
<feature type="domain" description="Glycoside hydrolase family 3 N-terminal" evidence="7">
    <location>
        <begin position="31"/>
        <end position="365"/>
    </location>
</feature>
<keyword evidence="9" id="KW-1185">Reference proteome</keyword>
<dbReference type="GO" id="GO:0004563">
    <property type="term" value="F:beta-N-acetylhexosaminidase activity"/>
    <property type="evidence" value="ECO:0007669"/>
    <property type="project" value="UniProtKB-EC"/>
</dbReference>
<reference evidence="8" key="1">
    <citation type="submission" date="2008-06" db="EMBL/GenBank/DDBJ databases">
        <title>Complete sequence of chromosome of Prosthecochloris aestuarii DSM 271.</title>
        <authorList>
            <consortium name="US DOE Joint Genome Institute"/>
            <person name="Lucas S."/>
            <person name="Copeland A."/>
            <person name="Lapidus A."/>
            <person name="Glavina del Rio T."/>
            <person name="Dalin E."/>
            <person name="Tice H."/>
            <person name="Bruce D."/>
            <person name="Goodwin L."/>
            <person name="Pitluck S."/>
            <person name="Schmutz J."/>
            <person name="Larimer F."/>
            <person name="Land M."/>
            <person name="Hauser L."/>
            <person name="Kyrpides N."/>
            <person name="Anderson I."/>
            <person name="Liu Z."/>
            <person name="Li T."/>
            <person name="Zhao F."/>
            <person name="Overmann J."/>
            <person name="Bryant D.A."/>
            <person name="Richardson P."/>
        </authorList>
    </citation>
    <scope>NUCLEOTIDE SEQUENCE [LARGE SCALE GENOMIC DNA]</scope>
    <source>
        <strain evidence="8">DSM 271</strain>
    </source>
</reference>
<dbReference type="RefSeq" id="WP_012506705.1">
    <property type="nucleotide sequence ID" value="NC_011059.1"/>
</dbReference>
<dbReference type="SUPFAM" id="SSF51445">
    <property type="entry name" value="(Trans)glycosidases"/>
    <property type="match status" value="1"/>
</dbReference>
<proteinExistence type="inferred from homology"/>
<comment type="similarity">
    <text evidence="2">Belongs to the glycosyl hydrolase 3 family.</text>
</comment>
<dbReference type="eggNOG" id="COG1472">
    <property type="taxonomic scope" value="Bacteria"/>
</dbReference>
<dbReference type="Gene3D" id="3.20.20.300">
    <property type="entry name" value="Glycoside hydrolase, family 3, N-terminal domain"/>
    <property type="match status" value="1"/>
</dbReference>
<dbReference type="EC" id="3.2.1.52" evidence="3"/>
<protein>
    <recommendedName>
        <fullName evidence="3">beta-N-acetylhexosaminidase</fullName>
        <ecNumber evidence="3">3.2.1.52</ecNumber>
    </recommendedName>
</protein>
<evidence type="ECO:0000256" key="6">
    <source>
        <dbReference type="SAM" id="SignalP"/>
    </source>
</evidence>
<keyword evidence="6" id="KW-0732">Signal</keyword>
<dbReference type="InterPro" id="IPR001764">
    <property type="entry name" value="Glyco_hydro_3_N"/>
</dbReference>
<keyword evidence="4 8" id="KW-0378">Hydrolase</keyword>
<dbReference type="PANTHER" id="PTHR30480">
    <property type="entry name" value="BETA-HEXOSAMINIDASE-RELATED"/>
    <property type="match status" value="1"/>
</dbReference>
<accession>B4S672</accession>
<dbReference type="EMBL" id="CP001108">
    <property type="protein sequence ID" value="ACF47174.1"/>
    <property type="molecule type" value="Genomic_DNA"/>
</dbReference>
<organism evidence="8 9">
    <name type="scientific">Prosthecochloris aestuarii (strain DSM 271 / SK 413)</name>
    <dbReference type="NCBI Taxonomy" id="290512"/>
    <lineage>
        <taxon>Bacteria</taxon>
        <taxon>Pseudomonadati</taxon>
        <taxon>Chlorobiota</taxon>
        <taxon>Chlorobiia</taxon>
        <taxon>Chlorobiales</taxon>
        <taxon>Chlorobiaceae</taxon>
        <taxon>Prosthecochloris</taxon>
    </lineage>
</organism>
<comment type="catalytic activity">
    <reaction evidence="1">
        <text>Hydrolysis of terminal non-reducing N-acetyl-D-hexosamine residues in N-acetyl-beta-D-hexosaminides.</text>
        <dbReference type="EC" id="3.2.1.52"/>
    </reaction>
</comment>
<evidence type="ECO:0000256" key="4">
    <source>
        <dbReference type="ARBA" id="ARBA00022801"/>
    </source>
</evidence>
<dbReference type="Pfam" id="PF00933">
    <property type="entry name" value="Glyco_hydro_3"/>
    <property type="match status" value="1"/>
</dbReference>